<organism evidence="1 2">
    <name type="scientific">Luedemannella flava</name>
    <dbReference type="NCBI Taxonomy" id="349316"/>
    <lineage>
        <taxon>Bacteria</taxon>
        <taxon>Bacillati</taxon>
        <taxon>Actinomycetota</taxon>
        <taxon>Actinomycetes</taxon>
        <taxon>Micromonosporales</taxon>
        <taxon>Micromonosporaceae</taxon>
        <taxon>Luedemannella</taxon>
    </lineage>
</organism>
<evidence type="ECO:0000313" key="1">
    <source>
        <dbReference type="EMBL" id="GAA1828475.1"/>
    </source>
</evidence>
<dbReference type="Proteomes" id="UP001500218">
    <property type="component" value="Unassembled WGS sequence"/>
</dbReference>
<evidence type="ECO:0000313" key="2">
    <source>
        <dbReference type="Proteomes" id="UP001500218"/>
    </source>
</evidence>
<protein>
    <submittedName>
        <fullName evidence="1">Uncharacterized protein</fullName>
    </submittedName>
</protein>
<keyword evidence="2" id="KW-1185">Reference proteome</keyword>
<proteinExistence type="predicted"/>
<dbReference type="EMBL" id="BAAALT010000248">
    <property type="protein sequence ID" value="GAA1828475.1"/>
    <property type="molecule type" value="Genomic_DNA"/>
</dbReference>
<comment type="caution">
    <text evidence="1">The sequence shown here is derived from an EMBL/GenBank/DDBJ whole genome shotgun (WGS) entry which is preliminary data.</text>
</comment>
<sequence>MSIGTSLKALVARTPARVRAVALVAVGLAIGLTPTLLRDTHAATPEQLVGTVIFSNDDTRLIVFEADGNRRADREYFVAAAYWTDETGRRHRGGFPSCLTSPAQDPVRTDHRRVAIDAFLVTDSEADRPQIAVGVHCFS</sequence>
<accession>A0ABP4YWD9</accession>
<name>A0ABP4YWD9_9ACTN</name>
<dbReference type="RefSeq" id="WP_344138449.1">
    <property type="nucleotide sequence ID" value="NZ_BAAALT010000248.1"/>
</dbReference>
<gene>
    <name evidence="1" type="ORF">GCM10009682_54410</name>
</gene>
<reference evidence="2" key="1">
    <citation type="journal article" date="2019" name="Int. J. Syst. Evol. Microbiol.">
        <title>The Global Catalogue of Microorganisms (GCM) 10K type strain sequencing project: providing services to taxonomists for standard genome sequencing and annotation.</title>
        <authorList>
            <consortium name="The Broad Institute Genomics Platform"/>
            <consortium name="The Broad Institute Genome Sequencing Center for Infectious Disease"/>
            <person name="Wu L."/>
            <person name="Ma J."/>
        </authorList>
    </citation>
    <scope>NUCLEOTIDE SEQUENCE [LARGE SCALE GENOMIC DNA]</scope>
    <source>
        <strain evidence="2">JCM 13250</strain>
    </source>
</reference>